<feature type="chain" id="PRO_5044996502" description="Zona pellucida sperm-binding protein 3" evidence="3">
    <location>
        <begin position="19"/>
        <end position="380"/>
    </location>
</feature>
<keyword evidence="2" id="KW-0325">Glycoprotein</keyword>
<dbReference type="GO" id="GO:0035804">
    <property type="term" value="F:structural constituent of egg coat"/>
    <property type="evidence" value="ECO:0007669"/>
    <property type="project" value="UniProtKB-UniRule"/>
</dbReference>
<keyword evidence="3" id="KW-0272">Extracellular matrix</keyword>
<evidence type="ECO:0000313" key="5">
    <source>
        <dbReference type="Ensembl" id="ENSGMOP00000003619.2"/>
    </source>
</evidence>
<dbReference type="PANTHER" id="PTHR11576">
    <property type="entry name" value="ZONA PELLUCIDA SPERM-BINDING PROTEIN 3"/>
    <property type="match status" value="1"/>
</dbReference>
<dbReference type="GO" id="GO:0035805">
    <property type="term" value="C:egg coat"/>
    <property type="evidence" value="ECO:0007669"/>
    <property type="project" value="UniProtKB-SubCell"/>
</dbReference>
<dbReference type="GO" id="GO:0032190">
    <property type="term" value="F:acrosin binding"/>
    <property type="evidence" value="ECO:0007669"/>
    <property type="project" value="TreeGrafter"/>
</dbReference>
<comment type="similarity">
    <text evidence="3">Belongs to the ZP domain family. ZPC subfamily.</text>
</comment>
<keyword evidence="3" id="KW-0472">Membrane</keyword>
<dbReference type="Gene3D" id="2.60.40.3210">
    <property type="entry name" value="Zona pellucida, ZP-N domain"/>
    <property type="match status" value="1"/>
</dbReference>
<dbReference type="SMART" id="SM00241">
    <property type="entry name" value="ZP"/>
    <property type="match status" value="1"/>
</dbReference>
<dbReference type="InterPro" id="IPR055356">
    <property type="entry name" value="ZP-N"/>
</dbReference>
<keyword evidence="3" id="KW-1003">Cell membrane</keyword>
<reference evidence="5" key="2">
    <citation type="submission" date="2025-09" db="UniProtKB">
        <authorList>
            <consortium name="Ensembl"/>
        </authorList>
    </citation>
    <scope>IDENTIFICATION</scope>
</reference>
<sequence length="380" mass="42377">MQFATQLLFLAGSWLASGAQWPQEPDLSYNSPVDLRVQPADQNDQQQFKQKLAVEQRPELTWRYPEQPVEQRNLAPEFTLRQPVVPETVRVECGEQVVQVLVQKDLMGIGQLILGSDILLGNCPPSEELLDAQVLVFKYPLHSCGSQLRMTEDAFIYQFTLLYTPSAVGGSPIVRTQDVSISIECHYPRNQDVSSSAMKPTWVPFIAAEASEESLHFSLKLMTDDWQFERPSAQYFLGDQLNIEASVAQFHHVPLRVFVDHCVATLIPNTNTVPRYAFLDNFGCLMDGVLTGSSSHILPRRQDDKLRIQLEAFRFQQESSGVIYITCSLRATTAAEPVSATSKACSFSDSWREAGGFHNQCSCCETSCGSEGAMAQPLGM</sequence>
<proteinExistence type="inferred from homology"/>
<dbReference type="InterPro" id="IPR001507">
    <property type="entry name" value="ZP_dom"/>
</dbReference>
<dbReference type="PANTHER" id="PTHR11576:SF2">
    <property type="entry name" value="ZONA PELLUCIDA SPERM-BINDING PROTEIN 3"/>
    <property type="match status" value="1"/>
</dbReference>
<dbReference type="Ensembl" id="ENSGMOT00000003727.2">
    <property type="protein sequence ID" value="ENSGMOP00000003619.2"/>
    <property type="gene ID" value="ENSGMOG00000003421.2"/>
</dbReference>
<dbReference type="AlphaFoldDB" id="A0A8C4YYU0"/>
<keyword evidence="3" id="KW-0964">Secreted</keyword>
<dbReference type="InterPro" id="IPR048290">
    <property type="entry name" value="ZP_chr"/>
</dbReference>
<dbReference type="Pfam" id="PF23344">
    <property type="entry name" value="ZP-N"/>
    <property type="match status" value="1"/>
</dbReference>
<dbReference type="Pfam" id="PF00100">
    <property type="entry name" value="Zona_pellucida"/>
    <property type="match status" value="1"/>
</dbReference>
<protein>
    <recommendedName>
        <fullName evidence="3">Zona pellucida sperm-binding protein 3</fullName>
    </recommendedName>
</protein>
<accession>A0A8C4YYU0</accession>
<comment type="PTM">
    <text evidence="3">Proteolytically cleaved before the transmembrane segment to yield the secreted ectodomain incorporated in the zona pellucida.</text>
</comment>
<dbReference type="Proteomes" id="UP000694546">
    <property type="component" value="Chromosome 9"/>
</dbReference>
<dbReference type="OMA" id="VEQKACS"/>
<dbReference type="PROSITE" id="PS51034">
    <property type="entry name" value="ZP_2"/>
    <property type="match status" value="1"/>
</dbReference>
<comment type="function">
    <text evidence="3">Component of the zona pellucida, an extracellular matrix surrounding oocytes which mediates sperm binding, induction of the acrosome reaction and prevents post-fertilization polyspermy. The zona pellucida is composed of 3 to 4 glycoproteins, ZP1, ZP2, ZP3, and ZP4. ZP3 is essential for sperm binding and zona matrix formation.</text>
</comment>
<comment type="domain">
    <text evidence="3">The ZP domain is involved in the polymerization of the ZP proteins to form the zona pellucida.</text>
</comment>
<dbReference type="GO" id="GO:0007339">
    <property type="term" value="P:binding of sperm to zona pellucida"/>
    <property type="evidence" value="ECO:0007669"/>
    <property type="project" value="UniProtKB-UniRule"/>
</dbReference>
<evidence type="ECO:0000256" key="1">
    <source>
        <dbReference type="ARBA" id="ARBA00023157"/>
    </source>
</evidence>
<evidence type="ECO:0000256" key="2">
    <source>
        <dbReference type="ARBA" id="ARBA00023180"/>
    </source>
</evidence>
<keyword evidence="3" id="KW-0732">Signal</keyword>
<dbReference type="GO" id="GO:0035803">
    <property type="term" value="P:egg coat formation"/>
    <property type="evidence" value="ECO:0007669"/>
    <property type="project" value="UniProtKB-UniRule"/>
</dbReference>
<dbReference type="GO" id="GO:0005886">
    <property type="term" value="C:plasma membrane"/>
    <property type="evidence" value="ECO:0007669"/>
    <property type="project" value="UniProtKB-SubCell"/>
</dbReference>
<feature type="signal peptide" evidence="3">
    <location>
        <begin position="1"/>
        <end position="18"/>
    </location>
</feature>
<evidence type="ECO:0000313" key="6">
    <source>
        <dbReference type="Proteomes" id="UP000694546"/>
    </source>
</evidence>
<dbReference type="Gene3D" id="2.60.40.4100">
    <property type="entry name" value="Zona pellucida, ZP-C domain"/>
    <property type="match status" value="1"/>
</dbReference>
<organism evidence="5 6">
    <name type="scientific">Gadus morhua</name>
    <name type="common">Atlantic cod</name>
    <dbReference type="NCBI Taxonomy" id="8049"/>
    <lineage>
        <taxon>Eukaryota</taxon>
        <taxon>Metazoa</taxon>
        <taxon>Chordata</taxon>
        <taxon>Craniata</taxon>
        <taxon>Vertebrata</taxon>
        <taxon>Euteleostomi</taxon>
        <taxon>Actinopterygii</taxon>
        <taxon>Neopterygii</taxon>
        <taxon>Teleostei</taxon>
        <taxon>Neoteleostei</taxon>
        <taxon>Acanthomorphata</taxon>
        <taxon>Zeiogadaria</taxon>
        <taxon>Gadariae</taxon>
        <taxon>Gadiformes</taxon>
        <taxon>Gadoidei</taxon>
        <taxon>Gadidae</taxon>
        <taxon>Gadus</taxon>
    </lineage>
</organism>
<feature type="domain" description="ZP" evidence="4">
    <location>
        <begin position="92"/>
        <end position="352"/>
    </location>
</feature>
<dbReference type="InterPro" id="IPR042235">
    <property type="entry name" value="ZP-C_dom"/>
</dbReference>
<dbReference type="PRINTS" id="PR00023">
    <property type="entry name" value="ZPELLUCIDA"/>
</dbReference>
<comment type="subcellular location">
    <subcellularLocation>
        <location evidence="3">Zona pellucida</location>
    </subcellularLocation>
    <subcellularLocation>
        <location evidence="3">Cell membrane</location>
        <topology evidence="3">Single-pass type I membrane protein</topology>
    </subcellularLocation>
</comment>
<keyword evidence="6" id="KW-1185">Reference proteome</keyword>
<dbReference type="GO" id="GO:2000344">
    <property type="term" value="P:positive regulation of acrosome reaction"/>
    <property type="evidence" value="ECO:0007669"/>
    <property type="project" value="UniProtKB-UniRule"/>
</dbReference>
<dbReference type="InterPro" id="IPR055355">
    <property type="entry name" value="ZP-C"/>
</dbReference>
<dbReference type="GeneTree" id="ENSGT01030000234567"/>
<keyword evidence="3" id="KW-0165">Cleavage on pair of basic residues</keyword>
<evidence type="ECO:0000256" key="3">
    <source>
        <dbReference type="RuleBase" id="RU367066"/>
    </source>
</evidence>
<name>A0A8C4YYU0_GADMO</name>
<keyword evidence="1 3" id="KW-1015">Disulfide bond</keyword>
<evidence type="ECO:0000259" key="4">
    <source>
        <dbReference type="PROSITE" id="PS51034"/>
    </source>
</evidence>
<reference evidence="5" key="1">
    <citation type="submission" date="2025-08" db="UniProtKB">
        <authorList>
            <consortium name="Ensembl"/>
        </authorList>
    </citation>
    <scope>IDENTIFICATION</scope>
</reference>